<keyword evidence="8" id="KW-1185">Reference proteome</keyword>
<evidence type="ECO:0000256" key="1">
    <source>
        <dbReference type="ARBA" id="ARBA00010254"/>
    </source>
</evidence>
<keyword evidence="2 6" id="KW-0699">rRNA-binding</keyword>
<dbReference type="Proteomes" id="UP000199556">
    <property type="component" value="Unassembled WGS sequence"/>
</dbReference>
<proteinExistence type="inferred from homology"/>
<dbReference type="InterPro" id="IPR019984">
    <property type="entry name" value="Ribosomal_uS17_bact/chlr"/>
</dbReference>
<dbReference type="GO" id="GO:0022627">
    <property type="term" value="C:cytosolic small ribosomal subunit"/>
    <property type="evidence" value="ECO:0007669"/>
    <property type="project" value="UniProtKB-UniRule"/>
</dbReference>
<sequence length="88" mass="10459">MSEQEVKEQRAVTGHVISDKMEKTRTVLIERRVRHPLYGKYMRRSTKLHVHDEGNESRKGDKVLIKECRPMSRTKTFRLLKVLERAPE</sequence>
<dbReference type="OrthoDB" id="9811714at2"/>
<dbReference type="GO" id="GO:0003735">
    <property type="term" value="F:structural constituent of ribosome"/>
    <property type="evidence" value="ECO:0007669"/>
    <property type="project" value="UniProtKB-UniRule"/>
</dbReference>
<dbReference type="NCBIfam" id="NF004123">
    <property type="entry name" value="PRK05610.1"/>
    <property type="match status" value="1"/>
</dbReference>
<dbReference type="GO" id="GO:0019843">
    <property type="term" value="F:rRNA binding"/>
    <property type="evidence" value="ECO:0007669"/>
    <property type="project" value="UniProtKB-UniRule"/>
</dbReference>
<dbReference type="Gene3D" id="2.40.50.140">
    <property type="entry name" value="Nucleic acid-binding proteins"/>
    <property type="match status" value="1"/>
</dbReference>
<dbReference type="PANTHER" id="PTHR10744:SF1">
    <property type="entry name" value="SMALL RIBOSOMAL SUBUNIT PROTEIN US17M"/>
    <property type="match status" value="1"/>
</dbReference>
<dbReference type="STRING" id="195064.SAMN05421721_107164"/>
<accession>A0A1I4RF67</accession>
<evidence type="ECO:0000256" key="2">
    <source>
        <dbReference type="ARBA" id="ARBA00022730"/>
    </source>
</evidence>
<keyword evidence="4 6" id="KW-0689">Ribosomal protein</keyword>
<dbReference type="AlphaFoldDB" id="A0A1I4RF67"/>
<dbReference type="EMBL" id="FOUO01000007">
    <property type="protein sequence ID" value="SFM50869.1"/>
    <property type="molecule type" value="Genomic_DNA"/>
</dbReference>
<evidence type="ECO:0000313" key="8">
    <source>
        <dbReference type="Proteomes" id="UP000199556"/>
    </source>
</evidence>
<comment type="similarity">
    <text evidence="1 6">Belongs to the universal ribosomal protein uS17 family.</text>
</comment>
<evidence type="ECO:0000256" key="3">
    <source>
        <dbReference type="ARBA" id="ARBA00022884"/>
    </source>
</evidence>
<dbReference type="GO" id="GO:0006412">
    <property type="term" value="P:translation"/>
    <property type="evidence" value="ECO:0007669"/>
    <property type="project" value="UniProtKB-UniRule"/>
</dbReference>
<protein>
    <recommendedName>
        <fullName evidence="6">Small ribosomal subunit protein uS17</fullName>
    </recommendedName>
</protein>
<evidence type="ECO:0000256" key="4">
    <source>
        <dbReference type="ARBA" id="ARBA00022980"/>
    </source>
</evidence>
<gene>
    <name evidence="6" type="primary">rpsQ</name>
    <name evidence="7" type="ORF">SAMN05421721_107164</name>
</gene>
<comment type="function">
    <text evidence="6">One of the primary rRNA binding proteins, it binds specifically to the 5'-end of 16S ribosomal RNA.</text>
</comment>
<dbReference type="Pfam" id="PF00366">
    <property type="entry name" value="Ribosomal_S17"/>
    <property type="match status" value="1"/>
</dbReference>
<evidence type="ECO:0000313" key="7">
    <source>
        <dbReference type="EMBL" id="SFM50869.1"/>
    </source>
</evidence>
<dbReference type="CDD" id="cd00364">
    <property type="entry name" value="Ribosomal_uS17"/>
    <property type="match status" value="1"/>
</dbReference>
<dbReference type="PRINTS" id="PR00973">
    <property type="entry name" value="RIBOSOMALS17"/>
</dbReference>
<dbReference type="RefSeq" id="WP_090485130.1">
    <property type="nucleotide sequence ID" value="NZ_FOUO01000007.1"/>
</dbReference>
<dbReference type="NCBIfam" id="TIGR03635">
    <property type="entry name" value="uS17_bact"/>
    <property type="match status" value="1"/>
</dbReference>
<keyword evidence="5 6" id="KW-0687">Ribonucleoprotein</keyword>
<reference evidence="7 8" key="1">
    <citation type="submission" date="2016-10" db="EMBL/GenBank/DDBJ databases">
        <authorList>
            <person name="de Groot N.N."/>
        </authorList>
    </citation>
    <scope>NUCLEOTIDE SEQUENCE [LARGE SCALE GENOMIC DNA]</scope>
    <source>
        <strain evidence="7 8">DSM 4180</strain>
    </source>
</reference>
<dbReference type="SUPFAM" id="SSF50249">
    <property type="entry name" value="Nucleic acid-binding proteins"/>
    <property type="match status" value="1"/>
</dbReference>
<evidence type="ECO:0000256" key="6">
    <source>
        <dbReference type="HAMAP-Rule" id="MF_01345"/>
    </source>
</evidence>
<dbReference type="PANTHER" id="PTHR10744">
    <property type="entry name" value="40S RIBOSOMAL PROTEIN S11 FAMILY MEMBER"/>
    <property type="match status" value="1"/>
</dbReference>
<dbReference type="HAMAP" id="MF_01345_B">
    <property type="entry name" value="Ribosomal_uS17_B"/>
    <property type="match status" value="1"/>
</dbReference>
<name>A0A1I4RF67_ECTMO</name>
<comment type="subunit">
    <text evidence="6">Part of the 30S ribosomal subunit.</text>
</comment>
<evidence type="ECO:0000256" key="5">
    <source>
        <dbReference type="ARBA" id="ARBA00023274"/>
    </source>
</evidence>
<organism evidence="7 8">
    <name type="scientific">Ectothiorhodospira mobilis</name>
    <dbReference type="NCBI Taxonomy" id="195064"/>
    <lineage>
        <taxon>Bacteria</taxon>
        <taxon>Pseudomonadati</taxon>
        <taxon>Pseudomonadota</taxon>
        <taxon>Gammaproteobacteria</taxon>
        <taxon>Chromatiales</taxon>
        <taxon>Ectothiorhodospiraceae</taxon>
        <taxon>Ectothiorhodospira</taxon>
    </lineage>
</organism>
<dbReference type="InterPro" id="IPR000266">
    <property type="entry name" value="Ribosomal_uS17"/>
</dbReference>
<keyword evidence="3 6" id="KW-0694">RNA-binding</keyword>
<dbReference type="InterPro" id="IPR012340">
    <property type="entry name" value="NA-bd_OB-fold"/>
</dbReference>